<dbReference type="SUPFAM" id="SSF52096">
    <property type="entry name" value="ClpP/crotonase"/>
    <property type="match status" value="1"/>
</dbReference>
<dbReference type="Gene3D" id="3.90.226.10">
    <property type="entry name" value="2-enoyl-CoA Hydratase, Chain A, domain 1"/>
    <property type="match status" value="1"/>
</dbReference>
<gene>
    <name evidence="2" type="ORF">M5J20_10795</name>
</gene>
<reference evidence="2" key="1">
    <citation type="submission" date="2022-05" db="EMBL/GenBank/DDBJ databases">
        <title>Corynebacterium sp. TA-R-1 sp. nov., isolated from human feces.</title>
        <authorList>
            <person name="Shamsuzzaman M."/>
            <person name="Dahal R.H."/>
        </authorList>
    </citation>
    <scope>NUCLEOTIDE SEQUENCE</scope>
    <source>
        <strain evidence="2">TA-R-1</strain>
    </source>
</reference>
<evidence type="ECO:0000256" key="1">
    <source>
        <dbReference type="ARBA" id="ARBA00005254"/>
    </source>
</evidence>
<dbReference type="InterPro" id="IPR014748">
    <property type="entry name" value="Enoyl-CoA_hydra_C"/>
</dbReference>
<dbReference type="InterPro" id="IPR001753">
    <property type="entry name" value="Enoyl-CoA_hydra/iso"/>
</dbReference>
<sequence>MSEHGTLEVQVADRVATIRLANPAKRNAIDIPTAYAIGDAVTQLAADPAVRAIVITGDAKAFSSGADLASELTAEEQARIDDRHGDRDVHKMMPAVDHMVLSVVRAEVPVIAAVEGAAAGIGASLTFASDIIVASENAFFLLPFGRIGLVPDGAVIRTLTAAFGRQATMAMALRQERLSAADASLAGVIAQVTEPGEAYDAALKLAAEFTGSPRGALAATKAAVNTAAFGSIDSLEATLAEEARVQTALLGTPEHREGVQAFVEKRAPKFD</sequence>
<accession>A0ABT1G3V1</accession>
<dbReference type="RefSeq" id="WP_253579479.1">
    <property type="nucleotide sequence ID" value="NZ_JAMFTQ010000021.1"/>
</dbReference>
<dbReference type="EMBL" id="JAMFTQ010000021">
    <property type="protein sequence ID" value="MCP1388661.1"/>
    <property type="molecule type" value="Genomic_DNA"/>
</dbReference>
<dbReference type="Pfam" id="PF00378">
    <property type="entry name" value="ECH_1"/>
    <property type="match status" value="1"/>
</dbReference>
<comment type="similarity">
    <text evidence="1">Belongs to the enoyl-CoA hydratase/isomerase family.</text>
</comment>
<protein>
    <submittedName>
        <fullName evidence="2">Enoyl-CoA hydratase-related protein</fullName>
    </submittedName>
</protein>
<evidence type="ECO:0000313" key="2">
    <source>
        <dbReference type="EMBL" id="MCP1388661.1"/>
    </source>
</evidence>
<dbReference type="InterPro" id="IPR029045">
    <property type="entry name" value="ClpP/crotonase-like_dom_sf"/>
</dbReference>
<dbReference type="PANTHER" id="PTHR43459">
    <property type="entry name" value="ENOYL-COA HYDRATASE"/>
    <property type="match status" value="1"/>
</dbReference>
<keyword evidence="3" id="KW-1185">Reference proteome</keyword>
<proteinExistence type="inferred from homology"/>
<comment type="caution">
    <text evidence="2">The sequence shown here is derived from an EMBL/GenBank/DDBJ whole genome shotgun (WGS) entry which is preliminary data.</text>
</comment>
<name>A0ABT1G3V1_9CORY</name>
<dbReference type="CDD" id="cd06558">
    <property type="entry name" value="crotonase-like"/>
    <property type="match status" value="1"/>
</dbReference>
<dbReference type="Gene3D" id="1.10.12.10">
    <property type="entry name" value="Lyase 2-enoyl-coa Hydratase, Chain A, domain 2"/>
    <property type="match status" value="1"/>
</dbReference>
<evidence type="ECO:0000313" key="3">
    <source>
        <dbReference type="Proteomes" id="UP001204000"/>
    </source>
</evidence>
<dbReference type="Proteomes" id="UP001204000">
    <property type="component" value="Unassembled WGS sequence"/>
</dbReference>
<dbReference type="PANTHER" id="PTHR43459:SF1">
    <property type="entry name" value="EG:BACN32G11.4 PROTEIN"/>
    <property type="match status" value="1"/>
</dbReference>
<organism evidence="2 3">
    <name type="scientific">Corynebacterium stercoris</name>
    <dbReference type="NCBI Taxonomy" id="2943490"/>
    <lineage>
        <taxon>Bacteria</taxon>
        <taxon>Bacillati</taxon>
        <taxon>Actinomycetota</taxon>
        <taxon>Actinomycetes</taxon>
        <taxon>Mycobacteriales</taxon>
        <taxon>Corynebacteriaceae</taxon>
        <taxon>Corynebacterium</taxon>
    </lineage>
</organism>